<accession>A0A0F5MNZ8</accession>
<organism evidence="2 3">
    <name type="scientific">Candidatus Arcanibacter lacustris</name>
    <dbReference type="NCBI Taxonomy" id="1607817"/>
    <lineage>
        <taxon>Bacteria</taxon>
        <taxon>Pseudomonadati</taxon>
        <taxon>Pseudomonadota</taxon>
        <taxon>Alphaproteobacteria</taxon>
        <taxon>Rickettsiales</taxon>
        <taxon>Candidatus Arcanibacter</taxon>
    </lineage>
</organism>
<feature type="compositionally biased region" description="Polar residues" evidence="1">
    <location>
        <begin position="49"/>
        <end position="58"/>
    </location>
</feature>
<evidence type="ECO:0000313" key="2">
    <source>
        <dbReference type="EMBL" id="KKB96284.1"/>
    </source>
</evidence>
<dbReference type="EMBL" id="JYHA01000093">
    <property type="protein sequence ID" value="KKB96284.1"/>
    <property type="molecule type" value="Genomic_DNA"/>
</dbReference>
<feature type="region of interest" description="Disordered" evidence="1">
    <location>
        <begin position="29"/>
        <end position="58"/>
    </location>
</feature>
<protein>
    <submittedName>
        <fullName evidence="2">Uncharacterized protein</fullName>
    </submittedName>
</protein>
<gene>
    <name evidence="2" type="ORF">SZ25_00606</name>
</gene>
<dbReference type="Proteomes" id="UP000033358">
    <property type="component" value="Unassembled WGS sequence"/>
</dbReference>
<sequence length="58" mass="6260">MQKDKSARKMLDYAAKLAQTSIELLSNKGGAERTNKVLPPIPKRGGLSSGKNKGNFKS</sequence>
<proteinExistence type="predicted"/>
<name>A0A0F5MNZ8_9RICK</name>
<evidence type="ECO:0000256" key="1">
    <source>
        <dbReference type="SAM" id="MobiDB-lite"/>
    </source>
</evidence>
<comment type="caution">
    <text evidence="2">The sequence shown here is derived from an EMBL/GenBank/DDBJ whole genome shotgun (WGS) entry which is preliminary data.</text>
</comment>
<keyword evidence="3" id="KW-1185">Reference proteome</keyword>
<dbReference type="AlphaFoldDB" id="A0A0F5MNZ8"/>
<reference evidence="2 3" key="1">
    <citation type="submission" date="2015-02" db="EMBL/GenBank/DDBJ databases">
        <title>Single cell genomics of a rare environmental alphaproteobacterium provides unique insights into Rickettsiaceae evolution.</title>
        <authorList>
            <person name="Martijn J."/>
            <person name="Schulz F."/>
            <person name="Zaremba-Niedzwiedzka K."/>
            <person name="Viklund J."/>
            <person name="Stepanauskas R."/>
            <person name="Andersson S.G.E."/>
            <person name="Horn M."/>
            <person name="Guy L."/>
            <person name="Ettema T.J.G."/>
        </authorList>
    </citation>
    <scope>NUCLEOTIDE SEQUENCE [LARGE SCALE GENOMIC DNA]</scope>
    <source>
        <strain evidence="2 3">SCGC AAA041-L04</strain>
    </source>
</reference>
<evidence type="ECO:0000313" key="3">
    <source>
        <dbReference type="Proteomes" id="UP000033358"/>
    </source>
</evidence>